<comment type="caution">
    <text evidence="2">The sequence shown here is derived from an EMBL/GenBank/DDBJ whole genome shotgun (WGS) entry which is preliminary data.</text>
</comment>
<name>A0AAJ0XG74_HALSE</name>
<reference evidence="2" key="2">
    <citation type="journal article" date="2020" name="Microorganisms">
        <title>Osmotic Adaptation and Compatible Solute Biosynthesis of Phototrophic Bacteria as Revealed from Genome Analyses.</title>
        <authorList>
            <person name="Imhoff J.F."/>
            <person name="Rahn T."/>
            <person name="Kunzel S."/>
            <person name="Keller A."/>
            <person name="Neulinger S.C."/>
        </authorList>
    </citation>
    <scope>NUCLEOTIDE SEQUENCE</scope>
    <source>
        <strain evidence="2">DSM 4395</strain>
    </source>
</reference>
<protein>
    <submittedName>
        <fullName evidence="2">Uncharacterized protein</fullName>
    </submittedName>
</protein>
<dbReference type="EMBL" id="NHSF01000054">
    <property type="protein sequence ID" value="MBK5930480.1"/>
    <property type="molecule type" value="Genomic_DNA"/>
</dbReference>
<keyword evidence="3" id="KW-1185">Reference proteome</keyword>
<feature type="compositionally biased region" description="Basic and acidic residues" evidence="1">
    <location>
        <begin position="58"/>
        <end position="69"/>
    </location>
</feature>
<dbReference type="Proteomes" id="UP001296967">
    <property type="component" value="Unassembled WGS sequence"/>
</dbReference>
<proteinExistence type="predicted"/>
<dbReference type="RefSeq" id="WP_201244915.1">
    <property type="nucleotide sequence ID" value="NZ_NHSF01000054.1"/>
</dbReference>
<organism evidence="2 3">
    <name type="scientific">Halochromatium salexigens</name>
    <name type="common">Chromatium salexigens</name>
    <dbReference type="NCBI Taxonomy" id="49447"/>
    <lineage>
        <taxon>Bacteria</taxon>
        <taxon>Pseudomonadati</taxon>
        <taxon>Pseudomonadota</taxon>
        <taxon>Gammaproteobacteria</taxon>
        <taxon>Chromatiales</taxon>
        <taxon>Chromatiaceae</taxon>
        <taxon>Halochromatium</taxon>
    </lineage>
</organism>
<feature type="region of interest" description="Disordered" evidence="1">
    <location>
        <begin position="58"/>
        <end position="78"/>
    </location>
</feature>
<evidence type="ECO:0000313" key="2">
    <source>
        <dbReference type="EMBL" id="MBK5930480.1"/>
    </source>
</evidence>
<dbReference type="AlphaFoldDB" id="A0AAJ0XG74"/>
<accession>A0AAJ0XG74</accession>
<sequence>MKRATITLPDDLEQALEHFVAEQAVPVQLTAVVQSAVREYLGERGYLPSPAVLRIRPAERGSGKDDVSVSHDQYLTSR</sequence>
<gene>
    <name evidence="2" type="ORF">CCR82_08090</name>
</gene>
<reference evidence="2" key="1">
    <citation type="submission" date="2017-05" db="EMBL/GenBank/DDBJ databases">
        <authorList>
            <person name="Imhoff J.F."/>
            <person name="Rahn T."/>
            <person name="Kuenzel S."/>
            <person name="Neulinger S.C."/>
        </authorList>
    </citation>
    <scope>NUCLEOTIDE SEQUENCE</scope>
    <source>
        <strain evidence="2">DSM 4395</strain>
    </source>
</reference>
<evidence type="ECO:0000313" key="3">
    <source>
        <dbReference type="Proteomes" id="UP001296967"/>
    </source>
</evidence>
<evidence type="ECO:0000256" key="1">
    <source>
        <dbReference type="SAM" id="MobiDB-lite"/>
    </source>
</evidence>